<dbReference type="EMBL" id="BAABHB010000001">
    <property type="protein sequence ID" value="GAA4396789.1"/>
    <property type="molecule type" value="Genomic_DNA"/>
</dbReference>
<sequence length="507" mass="55452">MTQLIWTWLLLGNLVAMLPPRNPGGYEGMRGDGVTDDYTALVHYIHRCQTAGKAVRLEPRTYFISQPLSLTGSVQFASTQPGKTATLLFPAGRPDEEAVRAENPATAHQSRLARSARIGARTITLTNTGGLVAGMLLTLTSSRIWELGGNNAGEVHLIRAVQGTSVTLKDTLQDSYDVPAETVTVSAYRPVAFRLTDVAIRRQGGGNRNINLSVWHYVNAEIQRFRIGNGQKAGILLYACYNTKIHHGAVSGSNLGGEGYGIVVYGGMYTNIYQVHSRNNRKLADFSAWGSGSGPARYGWVHQNRVVGSGLDERGQNLFAQGQNMGIGSHGGSEHILIEDNTIVDCYVGIQLRGRHMRVAGNRVQGRCWTPFWSYGGYNHSWENNVYTAGPASRTVAGQAASAPTGYPYQMFYIDPLMAKKGYVQIRGNRSDFSLRYGVVGEGVGNDLTVIDNSFGFYTQSRTDTITGIALLQQRRPIRTVIHRNAYRIRGPGSLATPLQIRPARSN</sequence>
<dbReference type="Gene3D" id="2.160.20.10">
    <property type="entry name" value="Single-stranded right-handed beta-helix, Pectin lyase-like"/>
    <property type="match status" value="1"/>
</dbReference>
<name>A0ABP8JVT6_9BACT</name>
<organism evidence="1 2">
    <name type="scientific">Nibrella viscosa</name>
    <dbReference type="NCBI Taxonomy" id="1084524"/>
    <lineage>
        <taxon>Bacteria</taxon>
        <taxon>Pseudomonadati</taxon>
        <taxon>Bacteroidota</taxon>
        <taxon>Cytophagia</taxon>
        <taxon>Cytophagales</taxon>
        <taxon>Spirosomataceae</taxon>
        <taxon>Nibrella</taxon>
    </lineage>
</organism>
<dbReference type="RefSeq" id="WP_345263677.1">
    <property type="nucleotide sequence ID" value="NZ_BAABHB010000001.1"/>
</dbReference>
<dbReference type="InterPro" id="IPR012334">
    <property type="entry name" value="Pectin_lyas_fold"/>
</dbReference>
<gene>
    <name evidence="1" type="ORF">GCM10023187_05320</name>
</gene>
<evidence type="ECO:0000313" key="2">
    <source>
        <dbReference type="Proteomes" id="UP001500936"/>
    </source>
</evidence>
<dbReference type="InterPro" id="IPR011050">
    <property type="entry name" value="Pectin_lyase_fold/virulence"/>
</dbReference>
<evidence type="ECO:0000313" key="1">
    <source>
        <dbReference type="EMBL" id="GAA4396789.1"/>
    </source>
</evidence>
<evidence type="ECO:0008006" key="3">
    <source>
        <dbReference type="Google" id="ProtNLM"/>
    </source>
</evidence>
<dbReference type="Proteomes" id="UP001500936">
    <property type="component" value="Unassembled WGS sequence"/>
</dbReference>
<reference evidence="2" key="1">
    <citation type="journal article" date="2019" name="Int. J. Syst. Evol. Microbiol.">
        <title>The Global Catalogue of Microorganisms (GCM) 10K type strain sequencing project: providing services to taxonomists for standard genome sequencing and annotation.</title>
        <authorList>
            <consortium name="The Broad Institute Genomics Platform"/>
            <consortium name="The Broad Institute Genome Sequencing Center for Infectious Disease"/>
            <person name="Wu L."/>
            <person name="Ma J."/>
        </authorList>
    </citation>
    <scope>NUCLEOTIDE SEQUENCE [LARGE SCALE GENOMIC DNA]</scope>
    <source>
        <strain evidence="2">JCM 17925</strain>
    </source>
</reference>
<accession>A0ABP8JVT6</accession>
<protein>
    <recommendedName>
        <fullName evidence="3">Right handed beta helix region</fullName>
    </recommendedName>
</protein>
<keyword evidence="2" id="KW-1185">Reference proteome</keyword>
<proteinExistence type="predicted"/>
<dbReference type="SUPFAM" id="SSF51126">
    <property type="entry name" value="Pectin lyase-like"/>
    <property type="match status" value="1"/>
</dbReference>
<comment type="caution">
    <text evidence="1">The sequence shown here is derived from an EMBL/GenBank/DDBJ whole genome shotgun (WGS) entry which is preliminary data.</text>
</comment>